<reference evidence="1" key="2">
    <citation type="submission" date="2017-09" db="EMBL/GenBank/DDBJ databases">
        <title>FDA dAtabase for Regulatory Grade micrObial Sequences (FDA-ARGOS): Supporting development and validation of Infectious Disease Dx tests.</title>
        <authorList>
            <person name="Minogue T."/>
            <person name="Wolcott M."/>
            <person name="Wasieloski L."/>
            <person name="Aguilar W."/>
            <person name="Moore D."/>
            <person name="Tallon L.J."/>
            <person name="Sadzewicz L."/>
            <person name="Ott S."/>
            <person name="Zhao X."/>
            <person name="Nagaraj S."/>
            <person name="Vavikolanu K."/>
            <person name="Aluvathingal J."/>
            <person name="Nadendla S."/>
            <person name="Sichtig H."/>
        </authorList>
    </citation>
    <scope>NUCLEOTIDE SEQUENCE</scope>
    <source>
        <strain evidence="1">FDAARGOS_387</strain>
    </source>
</reference>
<sequence>MTDILKVAFIFIAPEADPTIHNSWVKTKHIHLKTLAVSHYQQGCDLIDALYQEGITGIELCAGFGHQGVARMVEAANGRIQVGVVRFDNHPLLGFRSGDSINAAHAD</sequence>
<organism evidence="1 3">
    <name type="scientific">Budvicia aquatica</name>
    <dbReference type="NCBI Taxonomy" id="82979"/>
    <lineage>
        <taxon>Bacteria</taxon>
        <taxon>Pseudomonadati</taxon>
        <taxon>Pseudomonadota</taxon>
        <taxon>Gammaproteobacteria</taxon>
        <taxon>Enterobacterales</taxon>
        <taxon>Budviciaceae</taxon>
        <taxon>Budvicia</taxon>
    </lineage>
</organism>
<proteinExistence type="predicted"/>
<evidence type="ECO:0000313" key="1">
    <source>
        <dbReference type="EMBL" id="PHI32630.1"/>
    </source>
</evidence>
<dbReference type="AlphaFoldDB" id="A0A2C6C8H5"/>
<reference evidence="2 4" key="3">
    <citation type="submission" date="2019-03" db="EMBL/GenBank/DDBJ databases">
        <authorList>
            <consortium name="Pathogen Informatics"/>
        </authorList>
    </citation>
    <scope>NUCLEOTIDE SEQUENCE [LARGE SCALE GENOMIC DNA]</scope>
    <source>
        <strain evidence="2 4">NCTC12282</strain>
    </source>
</reference>
<dbReference type="RefSeq" id="WP_029094835.1">
    <property type="nucleotide sequence ID" value="NZ_CAADJA010000002.1"/>
</dbReference>
<accession>A0A2C6C8H5</accession>
<evidence type="ECO:0000313" key="2">
    <source>
        <dbReference type="EMBL" id="VFS47619.1"/>
    </source>
</evidence>
<evidence type="ECO:0000313" key="3">
    <source>
        <dbReference type="Proteomes" id="UP000224974"/>
    </source>
</evidence>
<reference evidence="3" key="1">
    <citation type="submission" date="2017-09" db="EMBL/GenBank/DDBJ databases">
        <title>FDA dAtabase for Regulatory Grade micrObial Sequences (FDA-ARGOS): Supporting development and validation of Infectious Disease Dx tests.</title>
        <authorList>
            <person name="Minogue T."/>
            <person name="Wolcott M."/>
            <person name="Wasieloski L."/>
            <person name="Aguilar W."/>
            <person name="Moore D."/>
            <person name="Tallon L."/>
            <person name="Sadzewicz L."/>
            <person name="Ott S."/>
            <person name="Zhao X."/>
            <person name="Nagaraj S."/>
            <person name="Vavikolanu K."/>
            <person name="Aluvathingal J."/>
            <person name="Nadendla S."/>
            <person name="Sichtig H."/>
        </authorList>
    </citation>
    <scope>NUCLEOTIDE SEQUENCE [LARGE SCALE GENOMIC DNA]</scope>
    <source>
        <strain evidence="3">FDAARGOS_387</strain>
    </source>
</reference>
<gene>
    <name evidence="1" type="ORF">CRN84_08550</name>
    <name evidence="2" type="ORF">NCTC12282_02557</name>
</gene>
<protein>
    <submittedName>
        <fullName evidence="1">Uncharacterized protein</fullName>
    </submittedName>
</protein>
<evidence type="ECO:0000313" key="4">
    <source>
        <dbReference type="Proteomes" id="UP000373449"/>
    </source>
</evidence>
<dbReference type="OrthoDB" id="1551162at2"/>
<keyword evidence="3" id="KW-1185">Reference proteome</keyword>
<dbReference type="EMBL" id="CAADJA010000002">
    <property type="protein sequence ID" value="VFS47619.1"/>
    <property type="molecule type" value="Genomic_DNA"/>
</dbReference>
<dbReference type="Pfam" id="PF20116">
    <property type="entry name" value="DUF6506"/>
    <property type="match status" value="1"/>
</dbReference>
<dbReference type="Proteomes" id="UP000373449">
    <property type="component" value="Unassembled WGS sequence"/>
</dbReference>
<dbReference type="InterPro" id="IPR045441">
    <property type="entry name" value="DUF6506"/>
</dbReference>
<dbReference type="Proteomes" id="UP000224974">
    <property type="component" value="Unassembled WGS sequence"/>
</dbReference>
<name>A0A2C6C8H5_9GAMM</name>
<dbReference type="EMBL" id="PDDX01000001">
    <property type="protein sequence ID" value="PHI32630.1"/>
    <property type="molecule type" value="Genomic_DNA"/>
</dbReference>